<protein>
    <submittedName>
        <fullName evidence="2">Uncharacterized protein</fullName>
    </submittedName>
</protein>
<name>A0A6C0K3L0_9ZZZZ</name>
<sequence>MSLPGLIAQPLGLIGTMSPIDSILGVFNSNLYFVGIMMLILNLGGRFIAMEISKEQELFFQHPWVRRLLIFVVLFVATRNLLVSFWLTIFVVLTLGYLFNENSAFCILGKGGASGATCTKDTKAADGKPPAAGMTPEEMEIFRRLNEKKGRYDSAAEQAKKDAEKRSKFADPTMVYVANMSLLH</sequence>
<dbReference type="EMBL" id="MN740782">
    <property type="protein sequence ID" value="QHU11390.1"/>
    <property type="molecule type" value="Genomic_DNA"/>
</dbReference>
<evidence type="ECO:0000313" key="2">
    <source>
        <dbReference type="EMBL" id="QHU11390.1"/>
    </source>
</evidence>
<keyword evidence="1" id="KW-0472">Membrane</keyword>
<evidence type="ECO:0000256" key="1">
    <source>
        <dbReference type="SAM" id="Phobius"/>
    </source>
</evidence>
<accession>A0A6C0K3L0</accession>
<dbReference type="AlphaFoldDB" id="A0A6C0K3L0"/>
<reference evidence="2" key="1">
    <citation type="journal article" date="2020" name="Nature">
        <title>Giant virus diversity and host interactions through global metagenomics.</title>
        <authorList>
            <person name="Schulz F."/>
            <person name="Roux S."/>
            <person name="Paez-Espino D."/>
            <person name="Jungbluth S."/>
            <person name="Walsh D.A."/>
            <person name="Denef V.J."/>
            <person name="McMahon K.D."/>
            <person name="Konstantinidis K.T."/>
            <person name="Eloe-Fadrosh E.A."/>
            <person name="Kyrpides N.C."/>
            <person name="Woyke T."/>
        </authorList>
    </citation>
    <scope>NUCLEOTIDE SEQUENCE</scope>
    <source>
        <strain evidence="2">GVMAG-S-1101165-84</strain>
    </source>
</reference>
<keyword evidence="1" id="KW-0812">Transmembrane</keyword>
<feature type="transmembrane region" description="Helical" evidence="1">
    <location>
        <begin position="31"/>
        <end position="49"/>
    </location>
</feature>
<proteinExistence type="predicted"/>
<feature type="transmembrane region" description="Helical" evidence="1">
    <location>
        <begin position="69"/>
        <end position="99"/>
    </location>
</feature>
<organism evidence="2">
    <name type="scientific">viral metagenome</name>
    <dbReference type="NCBI Taxonomy" id="1070528"/>
    <lineage>
        <taxon>unclassified sequences</taxon>
        <taxon>metagenomes</taxon>
        <taxon>organismal metagenomes</taxon>
    </lineage>
</organism>
<keyword evidence="1" id="KW-1133">Transmembrane helix</keyword>